<organism evidence="2 3">
    <name type="scientific">Labedella gwakjiensis</name>
    <dbReference type="NCBI Taxonomy" id="390269"/>
    <lineage>
        <taxon>Bacteria</taxon>
        <taxon>Bacillati</taxon>
        <taxon>Actinomycetota</taxon>
        <taxon>Actinomycetes</taxon>
        <taxon>Micrococcales</taxon>
        <taxon>Microbacteriaceae</taxon>
        <taxon>Labedella</taxon>
    </lineage>
</organism>
<evidence type="ECO:0000313" key="2">
    <source>
        <dbReference type="EMBL" id="PSL36954.1"/>
    </source>
</evidence>
<feature type="region of interest" description="Disordered" evidence="1">
    <location>
        <begin position="1"/>
        <end position="31"/>
    </location>
</feature>
<accession>A0A2P8GSM1</accession>
<sequence length="31" mass="3339">MSAERFRKLGPSTSEDPVKPAGDLGLLDTIH</sequence>
<gene>
    <name evidence="2" type="ORF">CLV49_0556</name>
</gene>
<name>A0A2P8GSM1_9MICO</name>
<dbReference type="Proteomes" id="UP000241203">
    <property type="component" value="Unassembled WGS sequence"/>
</dbReference>
<proteinExistence type="predicted"/>
<dbReference type="EMBL" id="PYAU01000001">
    <property type="protein sequence ID" value="PSL36954.1"/>
    <property type="molecule type" value="Genomic_DNA"/>
</dbReference>
<reference evidence="2 3" key="1">
    <citation type="submission" date="2018-03" db="EMBL/GenBank/DDBJ databases">
        <title>Genomic Encyclopedia of Archaeal and Bacterial Type Strains, Phase II (KMG-II): from individual species to whole genera.</title>
        <authorList>
            <person name="Goeker M."/>
        </authorList>
    </citation>
    <scope>NUCLEOTIDE SEQUENCE [LARGE SCALE GENOMIC DNA]</scope>
    <source>
        <strain evidence="2 3">DSM 21548</strain>
    </source>
</reference>
<protein>
    <submittedName>
        <fullName evidence="2">Uncharacterized protein</fullName>
    </submittedName>
</protein>
<comment type="caution">
    <text evidence="2">The sequence shown here is derived from an EMBL/GenBank/DDBJ whole genome shotgun (WGS) entry which is preliminary data.</text>
</comment>
<evidence type="ECO:0000256" key="1">
    <source>
        <dbReference type="SAM" id="MobiDB-lite"/>
    </source>
</evidence>
<dbReference type="AlphaFoldDB" id="A0A2P8GSM1"/>
<evidence type="ECO:0000313" key="3">
    <source>
        <dbReference type="Proteomes" id="UP000241203"/>
    </source>
</evidence>